<evidence type="ECO:0000259" key="1">
    <source>
        <dbReference type="Pfam" id="PF10354"/>
    </source>
</evidence>
<dbReference type="InterPro" id="IPR019446">
    <property type="entry name" value="BMT5-like"/>
</dbReference>
<dbReference type="Pfam" id="PF10354">
    <property type="entry name" value="BMT5-like"/>
    <property type="match status" value="1"/>
</dbReference>
<proteinExistence type="predicted"/>
<accession>A0A7S3AEQ5</accession>
<dbReference type="GO" id="GO:0070475">
    <property type="term" value="P:rRNA base methylation"/>
    <property type="evidence" value="ECO:0007669"/>
    <property type="project" value="InterPro"/>
</dbReference>
<reference evidence="2" key="1">
    <citation type="submission" date="2021-01" db="EMBL/GenBank/DDBJ databases">
        <authorList>
            <person name="Corre E."/>
            <person name="Pelletier E."/>
            <person name="Niang G."/>
            <person name="Scheremetjew M."/>
            <person name="Finn R."/>
            <person name="Kale V."/>
            <person name="Holt S."/>
            <person name="Cochrane G."/>
            <person name="Meng A."/>
            <person name="Brown T."/>
            <person name="Cohen L."/>
        </authorList>
    </citation>
    <scope>NUCLEOTIDE SEQUENCE</scope>
    <source>
        <strain evidence="2">CCMP281</strain>
    </source>
</reference>
<gene>
    <name evidence="2" type="ORF">HERI1096_LOCUS784</name>
</gene>
<dbReference type="PANTHER" id="PTHR11538">
    <property type="entry name" value="PHENYLALANYL-TRNA SYNTHETASE"/>
    <property type="match status" value="1"/>
</dbReference>
<dbReference type="AlphaFoldDB" id="A0A7S3AEQ5"/>
<sequence>MIDSRLGREVSEHLLFPAGSQAVWVTADSWAQMGLWPPPEHPIGPFITRNIASRATCVHWVVLVHGQAAIDAKQLKDNHHELPPACSAYFLNNLLPAWVTLNDLLNVTMVVLLGNSVQSVATKAEKIIRQLLYIIKPAPCYDMKWSGASLLSIGEADFSFAASLIQNDVERFNLSFSLLATSLEPETSVLARFGDSAKHIEYIRQQRRSAVKFQVDARDLGSAVGCQKFDIILFLFPHTGIEHSESHGSNTDLLDLFFANAKPLLSNGSAEIHVALLEGQYKKWNIKGLLKQRGLKRSRFLTFCYEWFPQYKNSRGFTDESFATMDNRYNATLHIFQLSQRT</sequence>
<name>A0A7S3AEQ5_9EUKA</name>
<feature type="domain" description="25S rRNA (uridine-N(3))-methyltransferase BMT5-like" evidence="1">
    <location>
        <begin position="151"/>
        <end position="315"/>
    </location>
</feature>
<dbReference type="EMBL" id="HBHX01001357">
    <property type="protein sequence ID" value="CAE0097404.1"/>
    <property type="molecule type" value="Transcribed_RNA"/>
</dbReference>
<organism evidence="2">
    <name type="scientific">Haptolina ericina</name>
    <dbReference type="NCBI Taxonomy" id="156174"/>
    <lineage>
        <taxon>Eukaryota</taxon>
        <taxon>Haptista</taxon>
        <taxon>Haptophyta</taxon>
        <taxon>Prymnesiophyceae</taxon>
        <taxon>Prymnesiales</taxon>
        <taxon>Prymnesiaceae</taxon>
        <taxon>Haptolina</taxon>
    </lineage>
</organism>
<protein>
    <recommendedName>
        <fullName evidence="1">25S rRNA (uridine-N(3))-methyltransferase BMT5-like domain-containing protein</fullName>
    </recommendedName>
</protein>
<dbReference type="PANTHER" id="PTHR11538:SF26">
    <property type="entry name" value="FERREDOXIN-FOLD ANTICODON-BINDING DOMAIN-CONTAINING PROTEIN 1"/>
    <property type="match status" value="1"/>
</dbReference>
<evidence type="ECO:0000313" key="2">
    <source>
        <dbReference type="EMBL" id="CAE0097404.1"/>
    </source>
</evidence>
<dbReference type="GO" id="GO:0005737">
    <property type="term" value="C:cytoplasm"/>
    <property type="evidence" value="ECO:0007669"/>
    <property type="project" value="TreeGrafter"/>
</dbReference>
<dbReference type="GO" id="GO:0070042">
    <property type="term" value="F:rRNA (uridine-N3-)-methyltransferase activity"/>
    <property type="evidence" value="ECO:0007669"/>
    <property type="project" value="InterPro"/>
</dbReference>